<dbReference type="InParanoid" id="H0EKQ9"/>
<accession>H0EKQ9</accession>
<sequence length="33" mass="3581">MTGVGGIVALMDDEKTVFSKPMMDLKYCLGSQD</sequence>
<dbReference type="AlphaFoldDB" id="H0EKQ9"/>
<organism evidence="1 2">
    <name type="scientific">Glarea lozoyensis (strain ATCC 74030 / MF5533)</name>
    <dbReference type="NCBI Taxonomy" id="1104152"/>
    <lineage>
        <taxon>Eukaryota</taxon>
        <taxon>Fungi</taxon>
        <taxon>Dikarya</taxon>
        <taxon>Ascomycota</taxon>
        <taxon>Pezizomycotina</taxon>
        <taxon>Leotiomycetes</taxon>
        <taxon>Helotiales</taxon>
        <taxon>Helotiaceae</taxon>
        <taxon>Glarea</taxon>
    </lineage>
</organism>
<protein>
    <submittedName>
        <fullName evidence="1">Uncharacterized protein</fullName>
    </submittedName>
</protein>
<name>H0EKQ9_GLAL7</name>
<dbReference type="HOGENOM" id="CLU_3384872_0_0_1"/>
<comment type="caution">
    <text evidence="1">The sequence shown here is derived from an EMBL/GenBank/DDBJ whole genome shotgun (WGS) entry which is preliminary data.</text>
</comment>
<dbReference type="EMBL" id="AGUE01000073">
    <property type="protein sequence ID" value="EHL00752.1"/>
    <property type="molecule type" value="Genomic_DNA"/>
</dbReference>
<gene>
    <name evidence="1" type="ORF">M7I_3138</name>
</gene>
<proteinExistence type="predicted"/>
<evidence type="ECO:0000313" key="2">
    <source>
        <dbReference type="Proteomes" id="UP000005446"/>
    </source>
</evidence>
<evidence type="ECO:0000313" key="1">
    <source>
        <dbReference type="EMBL" id="EHL00752.1"/>
    </source>
</evidence>
<keyword evidence="2" id="KW-1185">Reference proteome</keyword>
<reference evidence="1 2" key="1">
    <citation type="journal article" date="2012" name="Eukaryot. Cell">
        <title>Genome sequence of the fungus Glarea lozoyensis: the first genome sequence of a species from the Helotiaceae family.</title>
        <authorList>
            <person name="Youssar L."/>
            <person name="Gruening B.A."/>
            <person name="Erxleben A."/>
            <person name="Guenther S."/>
            <person name="Huettel W."/>
        </authorList>
    </citation>
    <scope>NUCLEOTIDE SEQUENCE [LARGE SCALE GENOMIC DNA]</scope>
    <source>
        <strain evidence="2">ATCC 74030 / MF5533</strain>
    </source>
</reference>
<dbReference type="Proteomes" id="UP000005446">
    <property type="component" value="Unassembled WGS sequence"/>
</dbReference>